<evidence type="ECO:0000313" key="2">
    <source>
        <dbReference type="EMBL" id="CAH1404443.1"/>
    </source>
</evidence>
<dbReference type="OrthoDB" id="6340140at2759"/>
<accession>A0A9P0HKS2</accession>
<organism evidence="2 3">
    <name type="scientific">Nezara viridula</name>
    <name type="common">Southern green stink bug</name>
    <name type="synonym">Cimex viridulus</name>
    <dbReference type="NCBI Taxonomy" id="85310"/>
    <lineage>
        <taxon>Eukaryota</taxon>
        <taxon>Metazoa</taxon>
        <taxon>Ecdysozoa</taxon>
        <taxon>Arthropoda</taxon>
        <taxon>Hexapoda</taxon>
        <taxon>Insecta</taxon>
        <taxon>Pterygota</taxon>
        <taxon>Neoptera</taxon>
        <taxon>Paraneoptera</taxon>
        <taxon>Hemiptera</taxon>
        <taxon>Heteroptera</taxon>
        <taxon>Panheteroptera</taxon>
        <taxon>Pentatomomorpha</taxon>
        <taxon>Pentatomoidea</taxon>
        <taxon>Pentatomidae</taxon>
        <taxon>Pentatominae</taxon>
        <taxon>Nezara</taxon>
    </lineage>
</organism>
<keyword evidence="3" id="KW-1185">Reference proteome</keyword>
<dbReference type="EMBL" id="OV725082">
    <property type="protein sequence ID" value="CAH1404443.1"/>
    <property type="molecule type" value="Genomic_DNA"/>
</dbReference>
<keyword evidence="1" id="KW-1133">Transmembrane helix</keyword>
<gene>
    <name evidence="2" type="ORF">NEZAVI_LOCUS12852</name>
</gene>
<feature type="transmembrane region" description="Helical" evidence="1">
    <location>
        <begin position="42"/>
        <end position="60"/>
    </location>
</feature>
<proteinExistence type="predicted"/>
<evidence type="ECO:0000313" key="3">
    <source>
        <dbReference type="Proteomes" id="UP001152798"/>
    </source>
</evidence>
<sequence>MYNNLLVTPPIMLMIALIYHGSIGQSANMVAHPLLTRSYRRLLLIAVAMAVLSGAIAAPLQEPSLQEALAYINTLHSQEVSNGKLKDLYEALLRRGGEDIEDDALLQAKIIEFLQAHDLQNKADKRASCEYPPLILIKT</sequence>
<dbReference type="Proteomes" id="UP001152798">
    <property type="component" value="Chromosome 6"/>
</dbReference>
<evidence type="ECO:0008006" key="4">
    <source>
        <dbReference type="Google" id="ProtNLM"/>
    </source>
</evidence>
<keyword evidence="1" id="KW-0812">Transmembrane</keyword>
<keyword evidence="1" id="KW-0472">Membrane</keyword>
<evidence type="ECO:0000256" key="1">
    <source>
        <dbReference type="SAM" id="Phobius"/>
    </source>
</evidence>
<name>A0A9P0HKS2_NEZVI</name>
<protein>
    <recommendedName>
        <fullName evidence="4">Neuropeptide</fullName>
    </recommendedName>
</protein>
<reference evidence="2" key="1">
    <citation type="submission" date="2022-01" db="EMBL/GenBank/DDBJ databases">
        <authorList>
            <person name="King R."/>
        </authorList>
    </citation>
    <scope>NUCLEOTIDE SEQUENCE</scope>
</reference>
<dbReference type="AlphaFoldDB" id="A0A9P0HKS2"/>